<dbReference type="SMART" id="SM00507">
    <property type="entry name" value="HNHc"/>
    <property type="match status" value="1"/>
</dbReference>
<dbReference type="EMBL" id="BMLM01000001">
    <property type="protein sequence ID" value="GGN85412.1"/>
    <property type="molecule type" value="Genomic_DNA"/>
</dbReference>
<dbReference type="InterPro" id="IPR002711">
    <property type="entry name" value="HNH"/>
</dbReference>
<sequence>MRGRRSPLVEERAAAGGTRLETTPRAAARDVSGPCHTPIMSTQTPSAAPAEPASPHAVAAHALEAVVGIDEAIASLQAMRAHLMAGLARMAVDDALETRTDQRLALREVAAELATRQRRSDRTLEAELGGAMVDVAHWPATVRAWGDARIHRGHLHVIAEVGLPLQDPAARAAFEAALLPHAERMAPGRLRRLARRELEQHLAEPLVERHRTGREQRGISVTDIDDGMSVLRATIPTLLAHGIADRLTRIARTAPADDPRTVDQRRADALCDLLLTGDATGSGIEGIRAEVSVVIPATALLAAGSSADAEAASHADTIAPRLLGGSLVDAATVRDLAATSPGWSRLFTDPLRGHVIATDSYQPTAGMRRLLRHRDQTCRFPGCGASAHRTDVDHTIGWAEGGSTSLGNLAHLCRRHHTLKGATRWRLEQPEPGTLHWTSPTGRTYTDEPTPTGPRFTEREHHRARARTRGPEPWHGPPPPADAPPLPF</sequence>
<dbReference type="Proteomes" id="UP000626982">
    <property type="component" value="Unassembled WGS sequence"/>
</dbReference>
<dbReference type="Pfam" id="PF02720">
    <property type="entry name" value="DUF222"/>
    <property type="match status" value="1"/>
</dbReference>
<evidence type="ECO:0000313" key="5">
    <source>
        <dbReference type="Proteomes" id="UP000626982"/>
    </source>
</evidence>
<proteinExistence type="inferred from homology"/>
<protein>
    <recommendedName>
        <fullName evidence="3">HNH nuclease domain-containing protein</fullName>
    </recommendedName>
</protein>
<comment type="similarity">
    <text evidence="1">Belongs to the Rv1128c/1148c/1588c/1702c/1945/3466 family.</text>
</comment>
<evidence type="ECO:0000256" key="2">
    <source>
        <dbReference type="SAM" id="MobiDB-lite"/>
    </source>
</evidence>
<keyword evidence="5" id="KW-1185">Reference proteome</keyword>
<dbReference type="Gene3D" id="1.10.30.50">
    <property type="match status" value="1"/>
</dbReference>
<gene>
    <name evidence="4" type="ORF">GCM10010968_18050</name>
</gene>
<evidence type="ECO:0000259" key="3">
    <source>
        <dbReference type="SMART" id="SM00507"/>
    </source>
</evidence>
<dbReference type="Pfam" id="PF01844">
    <property type="entry name" value="HNH"/>
    <property type="match status" value="1"/>
</dbReference>
<dbReference type="CDD" id="cd00085">
    <property type="entry name" value="HNHc"/>
    <property type="match status" value="1"/>
</dbReference>
<feature type="region of interest" description="Disordered" evidence="2">
    <location>
        <begin position="1"/>
        <end position="53"/>
    </location>
</feature>
<comment type="caution">
    <text evidence="4">The sequence shown here is derived from an EMBL/GenBank/DDBJ whole genome shotgun (WGS) entry which is preliminary data.</text>
</comment>
<feature type="compositionally biased region" description="Polar residues" evidence="2">
    <location>
        <begin position="436"/>
        <end position="449"/>
    </location>
</feature>
<dbReference type="InterPro" id="IPR003615">
    <property type="entry name" value="HNH_nuc"/>
</dbReference>
<feature type="region of interest" description="Disordered" evidence="2">
    <location>
        <begin position="431"/>
        <end position="488"/>
    </location>
</feature>
<reference evidence="5" key="1">
    <citation type="journal article" date="2019" name="Int. J. Syst. Evol. Microbiol.">
        <title>The Global Catalogue of Microorganisms (GCM) 10K type strain sequencing project: providing services to taxonomists for standard genome sequencing and annotation.</title>
        <authorList>
            <consortium name="The Broad Institute Genomics Platform"/>
            <consortium name="The Broad Institute Genome Sequencing Center for Infectious Disease"/>
            <person name="Wu L."/>
            <person name="Ma J."/>
        </authorList>
    </citation>
    <scope>NUCLEOTIDE SEQUENCE [LARGE SCALE GENOMIC DNA]</scope>
    <source>
        <strain evidence="5">CGMCC 1.6960</strain>
    </source>
</reference>
<organism evidence="4 5">
    <name type="scientific">Agrococcus terreus</name>
    <dbReference type="NCBI Taxonomy" id="574649"/>
    <lineage>
        <taxon>Bacteria</taxon>
        <taxon>Bacillati</taxon>
        <taxon>Actinomycetota</taxon>
        <taxon>Actinomycetes</taxon>
        <taxon>Micrococcales</taxon>
        <taxon>Microbacteriaceae</taxon>
        <taxon>Agrococcus</taxon>
    </lineage>
</organism>
<dbReference type="InterPro" id="IPR003870">
    <property type="entry name" value="DUF222"/>
</dbReference>
<accession>A0ABQ2KKD9</accession>
<name>A0ABQ2KKD9_9MICO</name>
<feature type="compositionally biased region" description="Pro residues" evidence="2">
    <location>
        <begin position="474"/>
        <end position="488"/>
    </location>
</feature>
<feature type="domain" description="HNH nuclease" evidence="3">
    <location>
        <begin position="366"/>
        <end position="418"/>
    </location>
</feature>
<evidence type="ECO:0000256" key="1">
    <source>
        <dbReference type="ARBA" id="ARBA00023450"/>
    </source>
</evidence>
<evidence type="ECO:0000313" key="4">
    <source>
        <dbReference type="EMBL" id="GGN85412.1"/>
    </source>
</evidence>